<feature type="compositionally biased region" description="Polar residues" evidence="2">
    <location>
        <begin position="103"/>
        <end position="113"/>
    </location>
</feature>
<dbReference type="InterPro" id="IPR040815">
    <property type="entry name" value="Nas2_N"/>
</dbReference>
<dbReference type="EMBL" id="UYRS01018371">
    <property type="protein sequence ID" value="VDK33988.1"/>
    <property type="molecule type" value="Genomic_DNA"/>
</dbReference>
<reference evidence="4 5" key="2">
    <citation type="submission" date="2018-11" db="EMBL/GenBank/DDBJ databases">
        <authorList>
            <consortium name="Pathogen Informatics"/>
        </authorList>
    </citation>
    <scope>NUCLEOTIDE SEQUENCE [LARGE SCALE GENOMIC DNA]</scope>
</reference>
<evidence type="ECO:0000313" key="4">
    <source>
        <dbReference type="EMBL" id="VDK33988.1"/>
    </source>
</evidence>
<dbReference type="InterPro" id="IPR036034">
    <property type="entry name" value="PDZ_sf"/>
</dbReference>
<dbReference type="SUPFAM" id="SSF50156">
    <property type="entry name" value="PDZ domain-like"/>
    <property type="match status" value="1"/>
</dbReference>
<dbReference type="GO" id="GO:0005634">
    <property type="term" value="C:nucleus"/>
    <property type="evidence" value="ECO:0007669"/>
    <property type="project" value="TreeGrafter"/>
</dbReference>
<protein>
    <submittedName>
        <fullName evidence="6">Nas2_N domain-containing protein</fullName>
    </submittedName>
</protein>
<proteinExistence type="predicted"/>
<reference evidence="6" key="1">
    <citation type="submission" date="2016-04" db="UniProtKB">
        <authorList>
            <consortium name="WormBaseParasite"/>
        </authorList>
    </citation>
    <scope>IDENTIFICATION</scope>
</reference>
<dbReference type="PANTHER" id="PTHR12651:SF1">
    <property type="entry name" value="26S PROTEASOME NON-ATPASE REGULATORY SUBUNIT 9"/>
    <property type="match status" value="1"/>
</dbReference>
<dbReference type="PANTHER" id="PTHR12651">
    <property type="entry name" value="26S PROTEASOME NON-ATPASE REGULATORY SUBUNIT 9"/>
    <property type="match status" value="1"/>
</dbReference>
<sequence>MADNSADMLLFQELEKRRQAIVNEINTYSAVLEGNRNVGMHGPLLDSEGFPRSDIDVVAVRTARNRIICLNTDHNEVMKQLEAVSARLLSKTRVGAEAMDTDPTATRPSTEPPSRSVPFLLVDQVTPGSPADLAGLCVDDRVTRFGSILASNFIGLQAIAEMVKSIEPKVVTPSGLCSRHGNVGAIPVSLLRKCGETTSSHHVILYKPEGTKSLGLHIVPLT</sequence>
<dbReference type="InterPro" id="IPR035269">
    <property type="entry name" value="PSMD9"/>
</dbReference>
<dbReference type="GO" id="GO:0005737">
    <property type="term" value="C:cytoplasm"/>
    <property type="evidence" value="ECO:0007669"/>
    <property type="project" value="TreeGrafter"/>
</dbReference>
<dbReference type="AlphaFoldDB" id="A0A158R832"/>
<dbReference type="WBParaSite" id="TASK_0000478301-mRNA-1">
    <property type="protein sequence ID" value="TASK_0000478301-mRNA-1"/>
    <property type="gene ID" value="TASK_0000478301"/>
</dbReference>
<keyword evidence="1" id="KW-0143">Chaperone</keyword>
<dbReference type="Proteomes" id="UP000282613">
    <property type="component" value="Unassembled WGS sequence"/>
</dbReference>
<organism evidence="6">
    <name type="scientific">Taenia asiatica</name>
    <name type="common">Asian tapeworm</name>
    <dbReference type="NCBI Taxonomy" id="60517"/>
    <lineage>
        <taxon>Eukaryota</taxon>
        <taxon>Metazoa</taxon>
        <taxon>Spiralia</taxon>
        <taxon>Lophotrochozoa</taxon>
        <taxon>Platyhelminthes</taxon>
        <taxon>Cestoda</taxon>
        <taxon>Eucestoda</taxon>
        <taxon>Cyclophyllidea</taxon>
        <taxon>Taeniidae</taxon>
        <taxon>Taenia</taxon>
    </lineage>
</organism>
<dbReference type="GO" id="GO:0070682">
    <property type="term" value="P:proteasome regulatory particle assembly"/>
    <property type="evidence" value="ECO:0007669"/>
    <property type="project" value="InterPro"/>
</dbReference>
<feature type="domain" description="Nas2 N-terminal" evidence="3">
    <location>
        <begin position="11"/>
        <end position="83"/>
    </location>
</feature>
<evidence type="ECO:0000259" key="3">
    <source>
        <dbReference type="Pfam" id="PF18265"/>
    </source>
</evidence>
<dbReference type="Gene3D" id="6.10.140.1710">
    <property type="match status" value="1"/>
</dbReference>
<evidence type="ECO:0000256" key="2">
    <source>
        <dbReference type="SAM" id="MobiDB-lite"/>
    </source>
</evidence>
<evidence type="ECO:0000256" key="1">
    <source>
        <dbReference type="ARBA" id="ARBA00023186"/>
    </source>
</evidence>
<evidence type="ECO:0000313" key="5">
    <source>
        <dbReference type="Proteomes" id="UP000282613"/>
    </source>
</evidence>
<feature type="region of interest" description="Disordered" evidence="2">
    <location>
        <begin position="95"/>
        <end position="116"/>
    </location>
</feature>
<dbReference type="OrthoDB" id="72325at2759"/>
<dbReference type="STRING" id="60517.A0A158R832"/>
<dbReference type="Gene3D" id="2.30.42.10">
    <property type="match status" value="1"/>
</dbReference>
<name>A0A158R832_TAEAS</name>
<evidence type="ECO:0000313" key="6">
    <source>
        <dbReference type="WBParaSite" id="TASK_0000478301-mRNA-1"/>
    </source>
</evidence>
<gene>
    <name evidence="4" type="ORF">TASK_LOCUS4784</name>
</gene>
<keyword evidence="5" id="KW-1185">Reference proteome</keyword>
<accession>A0A158R832</accession>
<dbReference type="Pfam" id="PF18265">
    <property type="entry name" value="Nas2_N"/>
    <property type="match status" value="1"/>
</dbReference>